<dbReference type="Gene3D" id="1.10.10.10">
    <property type="entry name" value="Winged helix-like DNA-binding domain superfamily/Winged helix DNA-binding domain"/>
    <property type="match status" value="1"/>
</dbReference>
<evidence type="ECO:0000259" key="1">
    <source>
        <dbReference type="PROSITE" id="PS50995"/>
    </source>
</evidence>
<dbReference type="EMBL" id="QFQP01000239">
    <property type="protein sequence ID" value="PZR01982.1"/>
    <property type="molecule type" value="Genomic_DNA"/>
</dbReference>
<dbReference type="Proteomes" id="UP000249061">
    <property type="component" value="Unassembled WGS sequence"/>
</dbReference>
<proteinExistence type="predicted"/>
<comment type="caution">
    <text evidence="2">The sequence shown here is derived from an EMBL/GenBank/DDBJ whole genome shotgun (WGS) entry which is preliminary data.</text>
</comment>
<dbReference type="InterPro" id="IPR036388">
    <property type="entry name" value="WH-like_DNA-bd_sf"/>
</dbReference>
<dbReference type="InterPro" id="IPR000835">
    <property type="entry name" value="HTH_MarR-typ"/>
</dbReference>
<dbReference type="GO" id="GO:0006950">
    <property type="term" value="P:response to stress"/>
    <property type="evidence" value="ECO:0007669"/>
    <property type="project" value="TreeGrafter"/>
</dbReference>
<dbReference type="PANTHER" id="PTHR33164:SF105">
    <property type="entry name" value="TRANSCRIPTIONAL REPRESSOR PROTEIN-RELATED"/>
    <property type="match status" value="1"/>
</dbReference>
<evidence type="ECO:0000313" key="2">
    <source>
        <dbReference type="EMBL" id="PZR01982.1"/>
    </source>
</evidence>
<evidence type="ECO:0000313" key="3">
    <source>
        <dbReference type="Proteomes" id="UP000249061"/>
    </source>
</evidence>
<organism evidence="2 3">
    <name type="scientific">Archangium gephyra</name>
    <dbReference type="NCBI Taxonomy" id="48"/>
    <lineage>
        <taxon>Bacteria</taxon>
        <taxon>Pseudomonadati</taxon>
        <taxon>Myxococcota</taxon>
        <taxon>Myxococcia</taxon>
        <taxon>Myxococcales</taxon>
        <taxon>Cystobacterineae</taxon>
        <taxon>Archangiaceae</taxon>
        <taxon>Archangium</taxon>
    </lineage>
</organism>
<feature type="domain" description="HTH marR-type" evidence="1">
    <location>
        <begin position="11"/>
        <end position="148"/>
    </location>
</feature>
<dbReference type="GO" id="GO:0003700">
    <property type="term" value="F:DNA-binding transcription factor activity"/>
    <property type="evidence" value="ECO:0007669"/>
    <property type="project" value="InterPro"/>
</dbReference>
<gene>
    <name evidence="2" type="ORF">DI536_37360</name>
</gene>
<dbReference type="PANTHER" id="PTHR33164">
    <property type="entry name" value="TRANSCRIPTIONAL REGULATOR, MARR FAMILY"/>
    <property type="match status" value="1"/>
</dbReference>
<dbReference type="PROSITE" id="PS50995">
    <property type="entry name" value="HTH_MARR_2"/>
    <property type="match status" value="1"/>
</dbReference>
<name>A0A2W5SGE4_9BACT</name>
<protein>
    <submittedName>
        <fullName evidence="2">MarR family transcriptional regulator</fullName>
    </submittedName>
</protein>
<accession>A0A2W5SGE4</accession>
<dbReference type="SMART" id="SM00347">
    <property type="entry name" value="HTH_MARR"/>
    <property type="match status" value="1"/>
</dbReference>
<dbReference type="InterPro" id="IPR036390">
    <property type="entry name" value="WH_DNA-bd_sf"/>
</dbReference>
<dbReference type="AlphaFoldDB" id="A0A2W5SGE4"/>
<reference evidence="2 3" key="1">
    <citation type="submission" date="2017-08" db="EMBL/GenBank/DDBJ databases">
        <title>Infants hospitalized years apart are colonized by the same room-sourced microbial strains.</title>
        <authorList>
            <person name="Brooks B."/>
            <person name="Olm M.R."/>
            <person name="Firek B.A."/>
            <person name="Baker R."/>
            <person name="Thomas B.C."/>
            <person name="Morowitz M.J."/>
            <person name="Banfield J.F."/>
        </authorList>
    </citation>
    <scope>NUCLEOTIDE SEQUENCE [LARGE SCALE GENOMIC DNA]</scope>
    <source>
        <strain evidence="2">S2_003_000_R2_14</strain>
    </source>
</reference>
<dbReference type="InterPro" id="IPR039422">
    <property type="entry name" value="MarR/SlyA-like"/>
</dbReference>
<dbReference type="SUPFAM" id="SSF46785">
    <property type="entry name" value="Winged helix' DNA-binding domain"/>
    <property type="match status" value="1"/>
</dbReference>
<sequence length="151" mass="16910">MTPPVASVTPSLCTCFRLRRASRRVTQVYDHELAAVGLSLNQYSILRRAERESRVLGELAVELGMDRTTLTRNLSPLLDAGLVEAVRGHDARRRMITLTPEGRGRLSAAKPRWQRAQKIIDAMLGEAVIQRLHQDLDHLDALLRQHLGEAA</sequence>